<dbReference type="GO" id="GO:0005829">
    <property type="term" value="C:cytosol"/>
    <property type="evidence" value="ECO:0007669"/>
    <property type="project" value="TreeGrafter"/>
</dbReference>
<evidence type="ECO:0000313" key="4">
    <source>
        <dbReference type="Proteomes" id="UP000287394"/>
    </source>
</evidence>
<dbReference type="GO" id="GO:0019305">
    <property type="term" value="P:dTDP-rhamnose biosynthetic process"/>
    <property type="evidence" value="ECO:0007669"/>
    <property type="project" value="UniProtKB-UniPathway"/>
</dbReference>
<keyword evidence="2" id="KW-0521">NADP</keyword>
<evidence type="ECO:0000313" key="3">
    <source>
        <dbReference type="EMBL" id="BDI32867.1"/>
    </source>
</evidence>
<comment type="pathway">
    <text evidence="2">Carbohydrate biosynthesis; dTDP-L-rhamnose biosynthesis.</text>
</comment>
<proteinExistence type="inferred from homology"/>
<evidence type="ECO:0000256" key="1">
    <source>
        <dbReference type="ARBA" id="ARBA00010944"/>
    </source>
</evidence>
<keyword evidence="2" id="KW-0560">Oxidoreductase</keyword>
<name>A0A402CPN0_9BACT</name>
<dbReference type="InterPro" id="IPR036291">
    <property type="entry name" value="NAD(P)-bd_dom_sf"/>
</dbReference>
<accession>A0A402CPN0</accession>
<dbReference type="PANTHER" id="PTHR10491:SF4">
    <property type="entry name" value="METHIONINE ADENOSYLTRANSFERASE 2 SUBUNIT BETA"/>
    <property type="match status" value="1"/>
</dbReference>
<dbReference type="Gene3D" id="3.40.50.720">
    <property type="entry name" value="NAD(P)-binding Rossmann-like Domain"/>
    <property type="match status" value="1"/>
</dbReference>
<dbReference type="InterPro" id="IPR005913">
    <property type="entry name" value="dTDP_dehydrorham_reduct"/>
</dbReference>
<dbReference type="EMBL" id="AP025739">
    <property type="protein sequence ID" value="BDI32867.1"/>
    <property type="molecule type" value="Genomic_DNA"/>
</dbReference>
<dbReference type="Pfam" id="PF04321">
    <property type="entry name" value="RmlD_sub_bind"/>
    <property type="match status" value="1"/>
</dbReference>
<dbReference type="CDD" id="cd05254">
    <property type="entry name" value="dTDP_HR_like_SDR_e"/>
    <property type="match status" value="1"/>
</dbReference>
<dbReference type="GO" id="GO:0008831">
    <property type="term" value="F:dTDP-4-dehydrorhamnose reductase activity"/>
    <property type="evidence" value="ECO:0007669"/>
    <property type="project" value="UniProtKB-EC"/>
</dbReference>
<dbReference type="RefSeq" id="WP_119319441.1">
    <property type="nucleotide sequence ID" value="NZ_AP025739.1"/>
</dbReference>
<protein>
    <recommendedName>
        <fullName evidence="2">dTDP-4-dehydrorhamnose reductase</fullName>
        <ecNumber evidence="2">1.1.1.133</ecNumber>
    </recommendedName>
</protein>
<comment type="function">
    <text evidence="2">Catalyzes the reduction of dTDP-6-deoxy-L-lyxo-4-hexulose to yield dTDP-L-rhamnose.</text>
</comment>
<comment type="similarity">
    <text evidence="1 2">Belongs to the dTDP-4-dehydrorhamnose reductase family.</text>
</comment>
<dbReference type="InterPro" id="IPR029903">
    <property type="entry name" value="RmlD-like-bd"/>
</dbReference>
<gene>
    <name evidence="3" type="ORF">CCAX7_49180</name>
</gene>
<keyword evidence="4" id="KW-1185">Reference proteome</keyword>
<organism evidence="3 4">
    <name type="scientific">Capsulimonas corticalis</name>
    <dbReference type="NCBI Taxonomy" id="2219043"/>
    <lineage>
        <taxon>Bacteria</taxon>
        <taxon>Bacillati</taxon>
        <taxon>Armatimonadota</taxon>
        <taxon>Armatimonadia</taxon>
        <taxon>Capsulimonadales</taxon>
        <taxon>Capsulimonadaceae</taxon>
        <taxon>Capsulimonas</taxon>
    </lineage>
</organism>
<dbReference type="EC" id="1.1.1.133" evidence="2"/>
<dbReference type="SUPFAM" id="SSF51735">
    <property type="entry name" value="NAD(P)-binding Rossmann-fold domains"/>
    <property type="match status" value="1"/>
</dbReference>
<dbReference type="NCBIfam" id="TIGR01214">
    <property type="entry name" value="rmlD"/>
    <property type="match status" value="1"/>
</dbReference>
<dbReference type="Proteomes" id="UP000287394">
    <property type="component" value="Chromosome"/>
</dbReference>
<sequence>MRVLITGAGGMLGTDARAFFARHGHQVIATDQRPLEGSGSEPLNIKDYASVRAVMQEHRPDLVFHGAAMTNVDGCERDPDAAFAANALGSWCVATAAQEVGAILVAISTDFVFDGTKDGPYTEFDAPNPLSHYGASKLAGERMAMQSCARTYILRTSWLYGTHGRNFPYTIMERARTQGELFVVADQFGAPTFTRDLLATAYQIMQTPLYGVYHVCNAGRTSWHGFASEILRMAGMPDVPVHALTSEECAVKFGTPTRRPKNSVLRRYALELQHKDVIRPWEDALGEFLAAANAHDKT</sequence>
<dbReference type="PANTHER" id="PTHR10491">
    <property type="entry name" value="DTDP-4-DEHYDRORHAMNOSE REDUCTASE"/>
    <property type="match status" value="1"/>
</dbReference>
<evidence type="ECO:0000256" key="2">
    <source>
        <dbReference type="RuleBase" id="RU364082"/>
    </source>
</evidence>
<dbReference type="KEGG" id="ccot:CCAX7_49180"/>
<reference evidence="3 4" key="1">
    <citation type="journal article" date="2019" name="Int. J. Syst. Evol. Microbiol.">
        <title>Capsulimonas corticalis gen. nov., sp. nov., an aerobic capsulated bacterium, of a novel bacterial order, Capsulimonadales ord. nov., of the class Armatimonadia of the phylum Armatimonadetes.</title>
        <authorList>
            <person name="Li J."/>
            <person name="Kudo C."/>
            <person name="Tonouchi A."/>
        </authorList>
    </citation>
    <scope>NUCLEOTIDE SEQUENCE [LARGE SCALE GENOMIC DNA]</scope>
    <source>
        <strain evidence="3 4">AX-7</strain>
    </source>
</reference>
<dbReference type="FunCoup" id="A0A402CPN0">
    <property type="interactions" value="407"/>
</dbReference>
<dbReference type="AlphaFoldDB" id="A0A402CPN0"/>
<dbReference type="Gene3D" id="3.90.25.10">
    <property type="entry name" value="UDP-galactose 4-epimerase, domain 1"/>
    <property type="match status" value="1"/>
</dbReference>
<dbReference type="OrthoDB" id="9803892at2"/>